<dbReference type="Proteomes" id="UP000701801">
    <property type="component" value="Unassembled WGS sequence"/>
</dbReference>
<dbReference type="Pfam" id="PF20150">
    <property type="entry name" value="2EXR"/>
    <property type="match status" value="1"/>
</dbReference>
<organism evidence="3 4">
    <name type="scientific">Hymenoscyphus albidus</name>
    <dbReference type="NCBI Taxonomy" id="595503"/>
    <lineage>
        <taxon>Eukaryota</taxon>
        <taxon>Fungi</taxon>
        <taxon>Dikarya</taxon>
        <taxon>Ascomycota</taxon>
        <taxon>Pezizomycotina</taxon>
        <taxon>Leotiomycetes</taxon>
        <taxon>Helotiales</taxon>
        <taxon>Helotiaceae</taxon>
        <taxon>Hymenoscyphus</taxon>
    </lineage>
</organism>
<keyword evidence="4" id="KW-1185">Reference proteome</keyword>
<dbReference type="PANTHER" id="PTHR35910">
    <property type="entry name" value="2EXR DOMAIN-CONTAINING PROTEIN"/>
    <property type="match status" value="1"/>
</dbReference>
<evidence type="ECO:0000313" key="4">
    <source>
        <dbReference type="Proteomes" id="UP000701801"/>
    </source>
</evidence>
<name>A0A9N9M360_9HELO</name>
<dbReference type="AlphaFoldDB" id="A0A9N9M360"/>
<protein>
    <recommendedName>
        <fullName evidence="2">2EXR domain-containing protein</fullName>
    </recommendedName>
</protein>
<evidence type="ECO:0000259" key="2">
    <source>
        <dbReference type="Pfam" id="PF20150"/>
    </source>
</evidence>
<feature type="domain" description="2EXR" evidence="2">
    <location>
        <begin position="37"/>
        <end position="139"/>
    </location>
</feature>
<proteinExistence type="predicted"/>
<feature type="region of interest" description="Disordered" evidence="1">
    <location>
        <begin position="242"/>
        <end position="275"/>
    </location>
</feature>
<sequence length="305" mass="34722">MTANWVEDQMSRPEWSLEFWDPDIVKTLSVSKTPLTFPLFNNLPKELREQIWDLALPGPQVITITLVHDEETIAGSPTEKEGTYGTVTRLVEKCHAIYDFPSLLLVNSESRERALRHYILCFEDNFIYPIYFDATRDTLHLDSCNTLTAFKYFIWSREDLQTMKETRFLGIGGKIALWFSFMGMKRDSASCLLLFENLETLSFEQGEEGDLMFAGRAYEDRIVNWLESCWRHVRMGLLAESENGSDSDEVGEGGVGNVGVEDGHQDDATSSDGDIVRGPVVSVPKITFMSRQKMQDLGMCLLWEG</sequence>
<dbReference type="PANTHER" id="PTHR35910:SF6">
    <property type="entry name" value="2EXR DOMAIN-CONTAINING PROTEIN"/>
    <property type="match status" value="1"/>
</dbReference>
<accession>A0A9N9M360</accession>
<dbReference type="OrthoDB" id="4737394at2759"/>
<evidence type="ECO:0000313" key="3">
    <source>
        <dbReference type="EMBL" id="CAG8983274.1"/>
    </source>
</evidence>
<dbReference type="EMBL" id="CAJVRM010000720">
    <property type="protein sequence ID" value="CAG8983274.1"/>
    <property type="molecule type" value="Genomic_DNA"/>
</dbReference>
<reference evidence="3" key="1">
    <citation type="submission" date="2021-07" db="EMBL/GenBank/DDBJ databases">
        <authorList>
            <person name="Durling M."/>
        </authorList>
    </citation>
    <scope>NUCLEOTIDE SEQUENCE</scope>
</reference>
<gene>
    <name evidence="3" type="ORF">HYALB_00002711</name>
</gene>
<comment type="caution">
    <text evidence="3">The sequence shown here is derived from an EMBL/GenBank/DDBJ whole genome shotgun (WGS) entry which is preliminary data.</text>
</comment>
<dbReference type="InterPro" id="IPR045518">
    <property type="entry name" value="2EXR"/>
</dbReference>
<evidence type="ECO:0000256" key="1">
    <source>
        <dbReference type="SAM" id="MobiDB-lite"/>
    </source>
</evidence>